<dbReference type="InterPro" id="IPR009010">
    <property type="entry name" value="Asp_de-COase-like_dom_sf"/>
</dbReference>
<evidence type="ECO:0000256" key="8">
    <source>
        <dbReference type="ARBA" id="ARBA00023004"/>
    </source>
</evidence>
<keyword evidence="7" id="KW-0560">Oxidoreductase</keyword>
<feature type="region of interest" description="Disordered" evidence="10">
    <location>
        <begin position="782"/>
        <end position="804"/>
    </location>
</feature>
<dbReference type="PIRSF" id="PIRSF000144">
    <property type="entry name" value="CbbBc"/>
    <property type="match status" value="1"/>
</dbReference>
<evidence type="ECO:0000256" key="6">
    <source>
        <dbReference type="ARBA" id="ARBA00022723"/>
    </source>
</evidence>
<evidence type="ECO:0000256" key="10">
    <source>
        <dbReference type="SAM" id="MobiDB-lite"/>
    </source>
</evidence>
<feature type="domain" description="Molybdopterin dinucleotide-binding" evidence="12">
    <location>
        <begin position="663"/>
        <end position="769"/>
    </location>
</feature>
<sequence>MADDNVPEEMLGQGRPGVPARGRGPNTGEPFSRRDYRHPAAGWGAAFSVGKVLARTREPVDGTRAIFRMNHENYGFDCPGCAWPDSTKGLRLDICENGIKHVTWEMTPKRVGRAFFAAHTVTELSGWSDFALEDQGRLTEPMVYDPSSDKYLPISWPDAFELVGAELRKLDSPDEASFYTSGRLSNEATFLYQLWAREFGTNNLPDCSNMCHEASGRALTAALGTGKGTVDLDDWGKTDALFIIGANAASNAPRMLTSLAEAYRRGAQLVHINPMVEAAARSTIVPHDFLAMATFHATRTGTLNVRPRIGGDLALLRGVGKVVLEAAETDPKAIDREFVDRYTHGFEDYRRACAEATWPELEFQSGVDEARIRELAGVYMRSDRTIVSWCLGITQQEHGVDTVREIVNLLLLRGNIGREGAGPCPIRGHSNVQGNRTCGVTHRPSEHLLSRLAEVCGIDPPRAHGLDTVGTIAAMHRGDVKVFVGMGGNFALAAPDTAYTFQALRNCELTVQVSTKLNRGHLVHGRKALILPCLGRTEKDRQRGGLQGVTVEDSMSMVHMSLGMRNPASRHLLSEPAIIAGMARATLPHSATPWQGYVDDYDRVRDTMAQVLDGFEDFNRRARLPLGFRIHQPARELVFLTESGRAEFSNVPVPDVVPAAGRLTLGTMRSHDQWNTTIYSDDDRYRGVKNLRTLVLMNRDDMRERGLAEADLVDITSIARDGSRRTVHGYRAFGYDIPRGSAAGYMPELNLLCGIGDFSPQSGQPLTKHLTVEITPVTARVAGTDRRGTRRERVPRRGGGAADG</sequence>
<dbReference type="SUPFAM" id="SSF50692">
    <property type="entry name" value="ADC-like"/>
    <property type="match status" value="1"/>
</dbReference>
<dbReference type="NCBIfam" id="TIGR01701">
    <property type="entry name" value="Fdhalpha-like"/>
    <property type="match status" value="1"/>
</dbReference>
<keyword evidence="8" id="KW-0408">Iron</keyword>
<evidence type="ECO:0000256" key="4">
    <source>
        <dbReference type="ARBA" id="ARBA00022485"/>
    </source>
</evidence>
<dbReference type="InterPro" id="IPR006657">
    <property type="entry name" value="MoPterin_dinucl-bd_dom"/>
</dbReference>
<dbReference type="Proteomes" id="UP001589610">
    <property type="component" value="Unassembled WGS sequence"/>
</dbReference>
<feature type="region of interest" description="Disordered" evidence="10">
    <location>
        <begin position="1"/>
        <end position="34"/>
    </location>
</feature>
<comment type="similarity">
    <text evidence="3">Belongs to the prokaryotic molybdopterin-containing oxidoreductase family.</text>
</comment>
<dbReference type="Gene3D" id="3.40.228.10">
    <property type="entry name" value="Dimethylsulfoxide Reductase, domain 2"/>
    <property type="match status" value="1"/>
</dbReference>
<comment type="cofactor">
    <cofactor evidence="1">
        <name>Mo-bis(molybdopterin guanine dinucleotide)</name>
        <dbReference type="ChEBI" id="CHEBI:60539"/>
    </cofactor>
</comment>
<gene>
    <name evidence="13" type="ORF">ACFFRH_24230</name>
</gene>
<feature type="domain" description="Molybdopterin oxidoreductase" evidence="11">
    <location>
        <begin position="137"/>
        <end position="512"/>
    </location>
</feature>
<protein>
    <submittedName>
        <fullName evidence="13">FdhF/YdeP family oxidoreductase</fullName>
    </submittedName>
</protein>
<keyword evidence="9" id="KW-0411">Iron-sulfur</keyword>
<dbReference type="Pfam" id="PF01568">
    <property type="entry name" value="Molydop_binding"/>
    <property type="match status" value="1"/>
</dbReference>
<dbReference type="EMBL" id="JBHMBS010000011">
    <property type="protein sequence ID" value="MFB9678601.1"/>
    <property type="molecule type" value="Genomic_DNA"/>
</dbReference>
<keyword evidence="14" id="KW-1185">Reference proteome</keyword>
<keyword evidence="5" id="KW-0500">Molybdenum</keyword>
<dbReference type="Gene3D" id="3.40.50.740">
    <property type="match status" value="1"/>
</dbReference>
<comment type="caution">
    <text evidence="13">The sequence shown here is derived from an EMBL/GenBank/DDBJ whole genome shotgun (WGS) entry which is preliminary data.</text>
</comment>
<evidence type="ECO:0000256" key="7">
    <source>
        <dbReference type="ARBA" id="ARBA00023002"/>
    </source>
</evidence>
<comment type="cofactor">
    <cofactor evidence="2">
        <name>[4Fe-4S] cluster</name>
        <dbReference type="ChEBI" id="CHEBI:49883"/>
    </cofactor>
</comment>
<dbReference type="RefSeq" id="WP_344746260.1">
    <property type="nucleotide sequence ID" value="NZ_BAAAWW010000089.1"/>
</dbReference>
<dbReference type="InterPro" id="IPR010046">
    <property type="entry name" value="Mopterin_OxRdtse_a_bac"/>
</dbReference>
<evidence type="ECO:0000313" key="14">
    <source>
        <dbReference type="Proteomes" id="UP001589610"/>
    </source>
</evidence>
<accession>A0ABV5TJZ3</accession>
<dbReference type="CDD" id="cd02787">
    <property type="entry name" value="MopB_CT_ydeP"/>
    <property type="match status" value="1"/>
</dbReference>
<organism evidence="13 14">
    <name type="scientific">Streptosporangium vulgare</name>
    <dbReference type="NCBI Taxonomy" id="46190"/>
    <lineage>
        <taxon>Bacteria</taxon>
        <taxon>Bacillati</taxon>
        <taxon>Actinomycetota</taxon>
        <taxon>Actinomycetes</taxon>
        <taxon>Streptosporangiales</taxon>
        <taxon>Streptosporangiaceae</taxon>
        <taxon>Streptosporangium</taxon>
    </lineage>
</organism>
<evidence type="ECO:0000256" key="9">
    <source>
        <dbReference type="ARBA" id="ARBA00023014"/>
    </source>
</evidence>
<evidence type="ECO:0000259" key="12">
    <source>
        <dbReference type="Pfam" id="PF01568"/>
    </source>
</evidence>
<dbReference type="InterPro" id="IPR037951">
    <property type="entry name" value="MopB_CT_YdeP"/>
</dbReference>
<keyword evidence="6" id="KW-0479">Metal-binding</keyword>
<dbReference type="PANTHER" id="PTHR43105">
    <property type="entry name" value="RESPIRATORY NITRATE REDUCTASE"/>
    <property type="match status" value="1"/>
</dbReference>
<dbReference type="InterPro" id="IPR050123">
    <property type="entry name" value="Prok_molybdopt-oxidoreductase"/>
</dbReference>
<evidence type="ECO:0000256" key="1">
    <source>
        <dbReference type="ARBA" id="ARBA00001942"/>
    </source>
</evidence>
<evidence type="ECO:0000256" key="2">
    <source>
        <dbReference type="ARBA" id="ARBA00001966"/>
    </source>
</evidence>
<dbReference type="Pfam" id="PF00384">
    <property type="entry name" value="Molybdopterin"/>
    <property type="match status" value="1"/>
</dbReference>
<evidence type="ECO:0000259" key="11">
    <source>
        <dbReference type="Pfam" id="PF00384"/>
    </source>
</evidence>
<dbReference type="InterPro" id="IPR041953">
    <property type="entry name" value="YdeP_MopB"/>
</dbReference>
<dbReference type="SUPFAM" id="SSF53706">
    <property type="entry name" value="Formate dehydrogenase/DMSO reductase, domains 1-3"/>
    <property type="match status" value="1"/>
</dbReference>
<evidence type="ECO:0000256" key="5">
    <source>
        <dbReference type="ARBA" id="ARBA00022505"/>
    </source>
</evidence>
<name>A0ABV5TJZ3_9ACTN</name>
<evidence type="ECO:0000313" key="13">
    <source>
        <dbReference type="EMBL" id="MFB9678601.1"/>
    </source>
</evidence>
<proteinExistence type="inferred from homology"/>
<dbReference type="CDD" id="cd02767">
    <property type="entry name" value="MopB_ydeP"/>
    <property type="match status" value="1"/>
</dbReference>
<dbReference type="PANTHER" id="PTHR43105:SF4">
    <property type="entry name" value="PROTEIN YDEP"/>
    <property type="match status" value="1"/>
</dbReference>
<reference evidence="13 14" key="1">
    <citation type="submission" date="2024-09" db="EMBL/GenBank/DDBJ databases">
        <authorList>
            <person name="Sun Q."/>
            <person name="Mori K."/>
        </authorList>
    </citation>
    <scope>NUCLEOTIDE SEQUENCE [LARGE SCALE GENOMIC DNA]</scope>
    <source>
        <strain evidence="13 14">JCM 3028</strain>
    </source>
</reference>
<keyword evidence="4" id="KW-0004">4Fe-4S</keyword>
<feature type="compositionally biased region" description="Low complexity" evidence="10">
    <location>
        <begin position="12"/>
        <end position="24"/>
    </location>
</feature>
<dbReference type="InterPro" id="IPR006656">
    <property type="entry name" value="Mopterin_OxRdtase"/>
</dbReference>
<evidence type="ECO:0000256" key="3">
    <source>
        <dbReference type="ARBA" id="ARBA00010312"/>
    </source>
</evidence>